<keyword evidence="3" id="KW-1185">Reference proteome</keyword>
<gene>
    <name evidence="2" type="ORF">AAGV28_14810</name>
</gene>
<reference evidence="2 3" key="1">
    <citation type="submission" date="2024-04" db="EMBL/GenBank/DDBJ databases">
        <title>New Clade of Flavobacterium.</title>
        <authorList>
            <person name="Matos L."/>
            <person name="Proenca D.N."/>
            <person name="Fransisco R.M."/>
            <person name="Chung A.P."/>
            <person name="Maccario L."/>
            <person name="Sorensen S.J."/>
            <person name="Morais P.V."/>
        </authorList>
    </citation>
    <scope>NUCLEOTIDE SEQUENCE [LARGE SCALE GENOMIC DNA]</scope>
    <source>
        <strain evidence="2 3">FZUC8N2.13</strain>
    </source>
</reference>
<keyword evidence="1" id="KW-0812">Transmembrane</keyword>
<organism evidence="2 3">
    <name type="scientific">Flavobacterium zubiriense</name>
    <dbReference type="NCBI Taxonomy" id="3138075"/>
    <lineage>
        <taxon>Bacteria</taxon>
        <taxon>Pseudomonadati</taxon>
        <taxon>Bacteroidota</taxon>
        <taxon>Flavobacteriia</taxon>
        <taxon>Flavobacteriales</taxon>
        <taxon>Flavobacteriaceae</taxon>
        <taxon>Flavobacterium</taxon>
    </lineage>
</organism>
<keyword evidence="1" id="KW-0472">Membrane</keyword>
<evidence type="ECO:0000313" key="3">
    <source>
        <dbReference type="Proteomes" id="UP001574169"/>
    </source>
</evidence>
<keyword evidence="1" id="KW-1133">Transmembrane helix</keyword>
<dbReference type="Proteomes" id="UP001574169">
    <property type="component" value="Unassembled WGS sequence"/>
</dbReference>
<sequence length="80" mass="9196">MKKNIDIKKSQGIDKILLIVYGLVFGVSYIFSLLMLYFLTGKVEFETSLITATAVNHFVFISIASDMHKRYNSILNYQIK</sequence>
<accession>A0ABV4TI48</accession>
<dbReference type="EMBL" id="JBCFQL010000018">
    <property type="protein sequence ID" value="MFA9192646.1"/>
    <property type="molecule type" value="Genomic_DNA"/>
</dbReference>
<dbReference type="RefSeq" id="WP_373407537.1">
    <property type="nucleotide sequence ID" value="NZ_JBCFQL010000018.1"/>
</dbReference>
<evidence type="ECO:0000313" key="2">
    <source>
        <dbReference type="EMBL" id="MFA9192646.1"/>
    </source>
</evidence>
<evidence type="ECO:0000256" key="1">
    <source>
        <dbReference type="SAM" id="Phobius"/>
    </source>
</evidence>
<comment type="caution">
    <text evidence="2">The sequence shown here is derived from an EMBL/GenBank/DDBJ whole genome shotgun (WGS) entry which is preliminary data.</text>
</comment>
<protein>
    <submittedName>
        <fullName evidence="2">Uncharacterized protein</fullName>
    </submittedName>
</protein>
<proteinExistence type="predicted"/>
<feature type="transmembrane region" description="Helical" evidence="1">
    <location>
        <begin position="45"/>
        <end position="64"/>
    </location>
</feature>
<name>A0ABV4TI48_9FLAO</name>
<feature type="transmembrane region" description="Helical" evidence="1">
    <location>
        <begin position="16"/>
        <end position="39"/>
    </location>
</feature>